<dbReference type="InterPro" id="IPR013217">
    <property type="entry name" value="Methyltransf_12"/>
</dbReference>
<dbReference type="AlphaFoldDB" id="A0A4V1J7I7"/>
<dbReference type="CDD" id="cd02440">
    <property type="entry name" value="AdoMet_MTases"/>
    <property type="match status" value="1"/>
</dbReference>
<organism evidence="2 3">
    <name type="scientific">Candidatus Microsaccharimonas sossegonensis</name>
    <dbReference type="NCBI Taxonomy" id="2506948"/>
    <lineage>
        <taxon>Bacteria</taxon>
        <taxon>Candidatus Saccharimonadota</taxon>
        <taxon>Candidatus Saccharimonadia</taxon>
        <taxon>Candidatus Saccharimonadales</taxon>
        <taxon>Candidatus Saccharimonadaceae</taxon>
        <taxon>Candidatus Microsaccharimonas</taxon>
    </lineage>
</organism>
<keyword evidence="2" id="KW-0489">Methyltransferase</keyword>
<name>A0A4V1J7I7_9BACT</name>
<dbReference type="Proteomes" id="UP000289257">
    <property type="component" value="Unassembled WGS sequence"/>
</dbReference>
<comment type="caution">
    <text evidence="2">The sequence shown here is derived from an EMBL/GenBank/DDBJ whole genome shotgun (WGS) entry which is preliminary data.</text>
</comment>
<dbReference type="Gene3D" id="3.40.50.150">
    <property type="entry name" value="Vaccinia Virus protein VP39"/>
    <property type="match status" value="1"/>
</dbReference>
<gene>
    <name evidence="2" type="ORF">EOT05_03710</name>
</gene>
<keyword evidence="2" id="KW-0808">Transferase</keyword>
<proteinExistence type="predicted"/>
<dbReference type="EMBL" id="SCKX01000001">
    <property type="protein sequence ID" value="RWZ78827.1"/>
    <property type="molecule type" value="Genomic_DNA"/>
</dbReference>
<dbReference type="InterPro" id="IPR029063">
    <property type="entry name" value="SAM-dependent_MTases_sf"/>
</dbReference>
<protein>
    <submittedName>
        <fullName evidence="2">Class I SAM-dependent methyltransferase</fullName>
    </submittedName>
</protein>
<sequence length="201" mass="22919">MTQSNERTLNSYEAHVQEYVDGTPQEVSGGVKDWIDRTLEGLPHEARIIEVGSAFGRDAQYIEAQGYKVDRTDATHGFVELLQSKGYQARDFNLITDSFNEQYDVVFADAVLLHFTREELELSVDKVRQALLPNGRFAFSLKQGEGERWSEDKLGAPRFFCYWTDEQITETLERVGFSDIAITTSEFGNNNPKWLHIVASK</sequence>
<accession>A0A4V1J7I7</accession>
<evidence type="ECO:0000313" key="3">
    <source>
        <dbReference type="Proteomes" id="UP000289257"/>
    </source>
</evidence>
<dbReference type="GO" id="GO:0008168">
    <property type="term" value="F:methyltransferase activity"/>
    <property type="evidence" value="ECO:0007669"/>
    <property type="project" value="UniProtKB-KW"/>
</dbReference>
<feature type="domain" description="Methyltransferase type 12" evidence="1">
    <location>
        <begin position="49"/>
        <end position="137"/>
    </location>
</feature>
<dbReference type="GO" id="GO:0032259">
    <property type="term" value="P:methylation"/>
    <property type="evidence" value="ECO:0007669"/>
    <property type="project" value="UniProtKB-KW"/>
</dbReference>
<dbReference type="SUPFAM" id="SSF53335">
    <property type="entry name" value="S-adenosyl-L-methionine-dependent methyltransferases"/>
    <property type="match status" value="1"/>
</dbReference>
<keyword evidence="3" id="KW-1185">Reference proteome</keyword>
<evidence type="ECO:0000313" key="2">
    <source>
        <dbReference type="EMBL" id="RWZ78827.1"/>
    </source>
</evidence>
<reference evidence="2" key="1">
    <citation type="submission" date="2019-01" db="EMBL/GenBank/DDBJ databases">
        <title>Genomic signatures and co-occurrence patterns of the ultra-small Saccharimodia (Patescibacteria phylum) suggest a symbiotic lifestyle.</title>
        <authorList>
            <person name="Lemos L."/>
            <person name="Medeiros J."/>
            <person name="Andreote F."/>
            <person name="Fernandes G."/>
            <person name="Varani A."/>
            <person name="Oliveira G."/>
            <person name="Pylro V."/>
        </authorList>
    </citation>
    <scope>NUCLEOTIDE SEQUENCE [LARGE SCALE GENOMIC DNA]</scope>
    <source>
        <strain evidence="2">AMD02</strain>
    </source>
</reference>
<evidence type="ECO:0000259" key="1">
    <source>
        <dbReference type="Pfam" id="PF08242"/>
    </source>
</evidence>
<dbReference type="Pfam" id="PF08242">
    <property type="entry name" value="Methyltransf_12"/>
    <property type="match status" value="1"/>
</dbReference>